<sequence>MSLFHPVNLVCPKCEAPVVTMAVGSVNADRRPDLREDILSDRFQDIECEACQEGFRLQPQFNYLDVGRGQWIAAMQADRMRTHLQVEDEAALLFSESYGDNAPAAAQQVGKDLKMRVTFGWPAVREKLLLREHDLDDVVVEMMKLHILRSVPSVPMAEGIELRLVDINEDNDAFVFTWLETATEKAIEGLSVPRDLYAAIAANTTAWEPMRTRLENGAFVDMQKLYMGEGRPSD</sequence>
<accession>A0A3T0N4K3</accession>
<name>A0A3T0N4K3_9RHOB</name>
<gene>
    <name evidence="2" type="ORF">EBB79_14155</name>
</gene>
<evidence type="ECO:0000313" key="3">
    <source>
        <dbReference type="Proteomes" id="UP000283063"/>
    </source>
</evidence>
<reference evidence="2 3" key="1">
    <citation type="submission" date="2018-10" db="EMBL/GenBank/DDBJ databases">
        <title>Parasedimentitalea marina sp. nov., a psychrophilic bacterium isolated from deep seawater of the New Britain Trench.</title>
        <authorList>
            <person name="Cao J."/>
        </authorList>
    </citation>
    <scope>NUCLEOTIDE SEQUENCE [LARGE SCALE GENOMIC DNA]</scope>
    <source>
        <strain evidence="2 3">W43</strain>
    </source>
</reference>
<dbReference type="Proteomes" id="UP000283063">
    <property type="component" value="Chromosome"/>
</dbReference>
<dbReference type="EMBL" id="CP033219">
    <property type="protein sequence ID" value="AZV78899.1"/>
    <property type="molecule type" value="Genomic_DNA"/>
</dbReference>
<feature type="domain" description="CpXC" evidence="1">
    <location>
        <begin position="10"/>
        <end position="144"/>
    </location>
</feature>
<protein>
    <recommendedName>
        <fullName evidence="1">CpXC domain-containing protein</fullName>
    </recommendedName>
</protein>
<keyword evidence="3" id="KW-1185">Reference proteome</keyword>
<dbReference type="OrthoDB" id="3671014at2"/>
<dbReference type="KEGG" id="sedi:EBB79_14155"/>
<organism evidence="2 3">
    <name type="scientific">Parasedimentitalea marina</name>
    <dbReference type="NCBI Taxonomy" id="2483033"/>
    <lineage>
        <taxon>Bacteria</taxon>
        <taxon>Pseudomonadati</taxon>
        <taxon>Pseudomonadota</taxon>
        <taxon>Alphaproteobacteria</taxon>
        <taxon>Rhodobacterales</taxon>
        <taxon>Paracoccaceae</taxon>
        <taxon>Parasedimentitalea</taxon>
    </lineage>
</organism>
<proteinExistence type="predicted"/>
<dbReference type="AlphaFoldDB" id="A0A3T0N4K3"/>
<dbReference type="Pfam" id="PF14353">
    <property type="entry name" value="CpXC"/>
    <property type="match status" value="1"/>
</dbReference>
<dbReference type="RefSeq" id="WP_127749451.1">
    <property type="nucleotide sequence ID" value="NZ_CP033219.1"/>
</dbReference>
<dbReference type="InterPro" id="IPR025682">
    <property type="entry name" value="CpXC_dom"/>
</dbReference>
<evidence type="ECO:0000313" key="2">
    <source>
        <dbReference type="EMBL" id="AZV78899.1"/>
    </source>
</evidence>
<evidence type="ECO:0000259" key="1">
    <source>
        <dbReference type="Pfam" id="PF14353"/>
    </source>
</evidence>